<feature type="compositionally biased region" description="Pro residues" evidence="1">
    <location>
        <begin position="11"/>
        <end position="24"/>
    </location>
</feature>
<feature type="transmembrane region" description="Helical" evidence="2">
    <location>
        <begin position="34"/>
        <end position="59"/>
    </location>
</feature>
<comment type="caution">
    <text evidence="5">The sequence shown here is derived from an EMBL/GenBank/DDBJ whole genome shotgun (WGS) entry which is preliminary data.</text>
</comment>
<keyword evidence="2" id="KW-0472">Membrane</keyword>
<sequence length="363" mass="38017">MSSSPQGWPAPQQPYPPVPPPPGAPYPPAATNGLAIASLVTGIVCLVPPLGLVLGAVALGQIKRKGQRGKGLAISGMILSLVSTLLVAAGFALGGFKEFADGVREVKEDVASTNSAFSLRTGDCFNQPGGTADQQEVETVKSVDCAKPHDAEVTGTFQLAGSAYPGVPAIEKQAEERCLKISDQYALDSWAVPENAVTFYYHPTEDSWRQIKDRTVTCAFAAEKGKLTGSLRADAATLDADQVAYLKAMNALDAVLVTEPEGDPETALDANVTWAGSVEKALGGSIAQLKGHTFPGASAQPVAEVVKELEKARGHWAKAAKAPDADTFWIHYEPGYDALPLDLGKDARAALKLSTKAPAEPTD</sequence>
<keyword evidence="2" id="KW-0812">Transmembrane</keyword>
<dbReference type="Pfam" id="PF13828">
    <property type="entry name" value="DUF4190"/>
    <property type="match status" value="1"/>
</dbReference>
<dbReference type="InterPro" id="IPR025241">
    <property type="entry name" value="DUF4190"/>
</dbReference>
<proteinExistence type="predicted"/>
<gene>
    <name evidence="5" type="ORF">RND61_26990</name>
</gene>
<evidence type="ECO:0000256" key="1">
    <source>
        <dbReference type="SAM" id="MobiDB-lite"/>
    </source>
</evidence>
<protein>
    <submittedName>
        <fullName evidence="5">DUF4190 domain-containing protein</fullName>
    </submittedName>
</protein>
<dbReference type="RefSeq" id="WP_315880723.1">
    <property type="nucleotide sequence ID" value="NZ_JAWCTQ010000045.1"/>
</dbReference>
<feature type="domain" description="Septum formation-related" evidence="4">
    <location>
        <begin position="103"/>
        <end position="218"/>
    </location>
</feature>
<reference evidence="5 6" key="1">
    <citation type="submission" date="2023-09" db="EMBL/GenBank/DDBJ databases">
        <title>Streptomyces sp. nov.: A antagonism against Alternaria gaisen Producing Streptochlin, Isolated from Tamarix root soil.</title>
        <authorList>
            <person name="Chen Y."/>
        </authorList>
    </citation>
    <scope>NUCLEOTIDE SEQUENCE [LARGE SCALE GENOMIC DNA]</scope>
    <source>
        <strain evidence="5 6">TRM76323</strain>
    </source>
</reference>
<name>A0ABU3QSF3_9ACTN</name>
<accession>A0ABU3QSF3</accession>
<evidence type="ECO:0000259" key="3">
    <source>
        <dbReference type="Pfam" id="PF13828"/>
    </source>
</evidence>
<dbReference type="Proteomes" id="UP001250181">
    <property type="component" value="Unassembled WGS sequence"/>
</dbReference>
<feature type="region of interest" description="Disordered" evidence="1">
    <location>
        <begin position="1"/>
        <end position="24"/>
    </location>
</feature>
<keyword evidence="2" id="KW-1133">Transmembrane helix</keyword>
<organism evidence="5 6">
    <name type="scientific">Streptomyces tamarix</name>
    <dbReference type="NCBI Taxonomy" id="3078565"/>
    <lineage>
        <taxon>Bacteria</taxon>
        <taxon>Bacillati</taxon>
        <taxon>Actinomycetota</taxon>
        <taxon>Actinomycetes</taxon>
        <taxon>Kitasatosporales</taxon>
        <taxon>Streptomycetaceae</taxon>
        <taxon>Streptomyces</taxon>
    </lineage>
</organism>
<dbReference type="InterPro" id="IPR026004">
    <property type="entry name" value="Septum_form"/>
</dbReference>
<keyword evidence="6" id="KW-1185">Reference proteome</keyword>
<feature type="compositionally biased region" description="Low complexity" evidence="1">
    <location>
        <begin position="1"/>
        <end position="10"/>
    </location>
</feature>
<feature type="domain" description="DUF4190" evidence="3">
    <location>
        <begin position="34"/>
        <end position="88"/>
    </location>
</feature>
<evidence type="ECO:0000259" key="4">
    <source>
        <dbReference type="Pfam" id="PF13845"/>
    </source>
</evidence>
<evidence type="ECO:0000313" key="5">
    <source>
        <dbReference type="EMBL" id="MDT9685685.1"/>
    </source>
</evidence>
<feature type="transmembrane region" description="Helical" evidence="2">
    <location>
        <begin position="71"/>
        <end position="96"/>
    </location>
</feature>
<dbReference type="EMBL" id="JAWCTQ010000045">
    <property type="protein sequence ID" value="MDT9685685.1"/>
    <property type="molecule type" value="Genomic_DNA"/>
</dbReference>
<evidence type="ECO:0000256" key="2">
    <source>
        <dbReference type="SAM" id="Phobius"/>
    </source>
</evidence>
<dbReference type="Pfam" id="PF13845">
    <property type="entry name" value="Septum_form"/>
    <property type="match status" value="1"/>
</dbReference>
<evidence type="ECO:0000313" key="6">
    <source>
        <dbReference type="Proteomes" id="UP001250181"/>
    </source>
</evidence>